<evidence type="ECO:0000259" key="1">
    <source>
        <dbReference type="SMART" id="SM01321"/>
    </source>
</evidence>
<organism evidence="2 3">
    <name type="scientific">Pelolinea submarina</name>
    <dbReference type="NCBI Taxonomy" id="913107"/>
    <lineage>
        <taxon>Bacteria</taxon>
        <taxon>Bacillati</taxon>
        <taxon>Chloroflexota</taxon>
        <taxon>Anaerolineae</taxon>
        <taxon>Anaerolineales</taxon>
        <taxon>Anaerolineaceae</taxon>
        <taxon>Pelolinea</taxon>
    </lineage>
</organism>
<dbReference type="InterPro" id="IPR052715">
    <property type="entry name" value="RAYT_transposase"/>
</dbReference>
<dbReference type="AlphaFoldDB" id="A0A3E0AFB8"/>
<dbReference type="RefSeq" id="WP_116223476.1">
    <property type="nucleotide sequence ID" value="NZ_AP018437.1"/>
</dbReference>
<evidence type="ECO:0000313" key="3">
    <source>
        <dbReference type="Proteomes" id="UP000256388"/>
    </source>
</evidence>
<reference evidence="2 3" key="1">
    <citation type="submission" date="2018-08" db="EMBL/GenBank/DDBJ databases">
        <title>Genomic Encyclopedia of Type Strains, Phase IV (KMG-IV): sequencing the most valuable type-strain genomes for metagenomic binning, comparative biology and taxonomic classification.</title>
        <authorList>
            <person name="Goeker M."/>
        </authorList>
    </citation>
    <scope>NUCLEOTIDE SEQUENCE [LARGE SCALE GENOMIC DNA]</scope>
    <source>
        <strain evidence="2 3">DSM 23923</strain>
    </source>
</reference>
<dbReference type="EMBL" id="QUMS01000001">
    <property type="protein sequence ID" value="REG10284.1"/>
    <property type="molecule type" value="Genomic_DNA"/>
</dbReference>
<dbReference type="Pfam" id="PF01797">
    <property type="entry name" value="Y1_Tnp"/>
    <property type="match status" value="1"/>
</dbReference>
<dbReference type="PANTHER" id="PTHR36966:SF1">
    <property type="entry name" value="REP-ASSOCIATED TYROSINE TRANSPOSASE"/>
    <property type="match status" value="1"/>
</dbReference>
<dbReference type="NCBIfam" id="NF047646">
    <property type="entry name" value="REP_Tyr_transpos"/>
    <property type="match status" value="1"/>
</dbReference>
<dbReference type="OrthoDB" id="9800147at2"/>
<proteinExistence type="predicted"/>
<evidence type="ECO:0000313" key="2">
    <source>
        <dbReference type="EMBL" id="REG10284.1"/>
    </source>
</evidence>
<feature type="domain" description="Transposase IS200-like" evidence="1">
    <location>
        <begin position="9"/>
        <end position="127"/>
    </location>
</feature>
<dbReference type="InterPro" id="IPR036515">
    <property type="entry name" value="Transposase_17_sf"/>
</dbReference>
<name>A0A3E0AFB8_9CHLR</name>
<keyword evidence="3" id="KW-1185">Reference proteome</keyword>
<sequence length="173" mass="20618">MSNLRRYYVPNAMVFITAVTNNRICIFQDPQNIHLLFTTIKNVELLHPYELIAYVVLPDHIHIIIQMVEGQNNFSTIMKSIKGNYTANYKRAHNIQNSLVLWQKRFWDHIIRDENDLINHLDYIHWNPVKHKYVDAPQKWQYSSLTKWIDEGVYSSTWGLNGEPEVIQKMDFE</sequence>
<dbReference type="GO" id="GO:0004803">
    <property type="term" value="F:transposase activity"/>
    <property type="evidence" value="ECO:0007669"/>
    <property type="project" value="InterPro"/>
</dbReference>
<dbReference type="Proteomes" id="UP000256388">
    <property type="component" value="Unassembled WGS sequence"/>
</dbReference>
<dbReference type="GO" id="GO:0006313">
    <property type="term" value="P:DNA transposition"/>
    <property type="evidence" value="ECO:0007669"/>
    <property type="project" value="InterPro"/>
</dbReference>
<dbReference type="SUPFAM" id="SSF143422">
    <property type="entry name" value="Transposase IS200-like"/>
    <property type="match status" value="1"/>
</dbReference>
<gene>
    <name evidence="2" type="ORF">DFR64_0138</name>
</gene>
<comment type="caution">
    <text evidence="2">The sequence shown here is derived from an EMBL/GenBank/DDBJ whole genome shotgun (WGS) entry which is preliminary data.</text>
</comment>
<accession>A0A3E0AFB8</accession>
<dbReference type="SMART" id="SM01321">
    <property type="entry name" value="Y1_Tnp"/>
    <property type="match status" value="1"/>
</dbReference>
<dbReference type="GO" id="GO:0043565">
    <property type="term" value="F:sequence-specific DNA binding"/>
    <property type="evidence" value="ECO:0007669"/>
    <property type="project" value="TreeGrafter"/>
</dbReference>
<dbReference type="InterPro" id="IPR002686">
    <property type="entry name" value="Transposase_17"/>
</dbReference>
<dbReference type="PANTHER" id="PTHR36966">
    <property type="entry name" value="REP-ASSOCIATED TYROSINE TRANSPOSASE"/>
    <property type="match status" value="1"/>
</dbReference>
<protein>
    <submittedName>
        <fullName evidence="2">Putative transposase</fullName>
    </submittedName>
</protein>
<dbReference type="Gene3D" id="3.30.70.1290">
    <property type="entry name" value="Transposase IS200-like"/>
    <property type="match status" value="1"/>
</dbReference>